<dbReference type="EMBL" id="CP011452">
    <property type="protein sequence ID" value="AKH41375.1"/>
    <property type="molecule type" value="Genomic_DNA"/>
</dbReference>
<dbReference type="KEGG" id="aay:WYH_00312"/>
<dbReference type="InterPro" id="IPR000182">
    <property type="entry name" value="GNAT_dom"/>
</dbReference>
<evidence type="ECO:0000313" key="2">
    <source>
        <dbReference type="Proteomes" id="UP000034392"/>
    </source>
</evidence>
<dbReference type="RefSeq" id="WP_046902424.1">
    <property type="nucleotide sequence ID" value="NZ_CP011452.2"/>
</dbReference>
<evidence type="ECO:0000313" key="1">
    <source>
        <dbReference type="EMBL" id="AKH41375.1"/>
    </source>
</evidence>
<reference evidence="1" key="1">
    <citation type="submission" date="2015-05" db="EMBL/GenBank/DDBJ databases">
        <title>The complete genome of Altererythrobacter atlanticus strain 26DY36.</title>
        <authorList>
            <person name="Wu Y.-H."/>
            <person name="Cheng H."/>
            <person name="Wu X.-W."/>
        </authorList>
    </citation>
    <scope>NUCLEOTIDE SEQUENCE [LARGE SCALE GENOMIC DNA]</scope>
    <source>
        <strain evidence="1">26DY36</strain>
    </source>
</reference>
<dbReference type="Gene3D" id="3.40.630.30">
    <property type="match status" value="1"/>
</dbReference>
<dbReference type="OrthoDB" id="359414at2"/>
<dbReference type="CDD" id="cd04301">
    <property type="entry name" value="NAT_SF"/>
    <property type="match status" value="1"/>
</dbReference>
<dbReference type="AlphaFoldDB" id="A0A0F7KRK0"/>
<gene>
    <name evidence="1" type="ORF">WYH_00312</name>
</gene>
<dbReference type="Proteomes" id="UP000034392">
    <property type="component" value="Chromosome"/>
</dbReference>
<accession>A0A0F7KRK0</accession>
<organism evidence="1 2">
    <name type="scientific">Croceibacterium atlanticum</name>
    <dbReference type="NCBI Taxonomy" id="1267766"/>
    <lineage>
        <taxon>Bacteria</taxon>
        <taxon>Pseudomonadati</taxon>
        <taxon>Pseudomonadota</taxon>
        <taxon>Alphaproteobacteria</taxon>
        <taxon>Sphingomonadales</taxon>
        <taxon>Erythrobacteraceae</taxon>
        <taxon>Croceibacterium</taxon>
    </lineage>
</organism>
<dbReference type="SUPFAM" id="SSF55729">
    <property type="entry name" value="Acyl-CoA N-acyltransferases (Nat)"/>
    <property type="match status" value="1"/>
</dbReference>
<proteinExistence type="predicted"/>
<dbReference type="STRING" id="1267766.WYH_00312"/>
<dbReference type="PATRIC" id="fig|1267766.3.peg.320"/>
<name>A0A0F7KRK0_9SPHN</name>
<keyword evidence="2" id="KW-1185">Reference proteome</keyword>
<sequence>MTHSLTRLSVRPLRHEDVPAAWKIQSQCYPDFLIEGEEAFASRLDLPLSYCLAATIDGDLCGYLLAHGWPAQSPPELAKPVSGEEESEVLLIHDLAVAPAGRGLAIGKALIERAFSMAAADGLRTAELIAVQGAAPYWSSLGFVEAKPDAELASRLAAYGDDAVWMTRSMASDSKAEDTGSG</sequence>
<protein>
    <submittedName>
        <fullName evidence="1">Acetyltransferase (GNAT) family protein</fullName>
    </submittedName>
</protein>
<dbReference type="PROSITE" id="PS51186">
    <property type="entry name" value="GNAT"/>
    <property type="match status" value="1"/>
</dbReference>
<dbReference type="InterPro" id="IPR016181">
    <property type="entry name" value="Acyl_CoA_acyltransferase"/>
</dbReference>
<dbReference type="Pfam" id="PF00583">
    <property type="entry name" value="Acetyltransf_1"/>
    <property type="match status" value="1"/>
</dbReference>
<dbReference type="GO" id="GO:0016747">
    <property type="term" value="F:acyltransferase activity, transferring groups other than amino-acyl groups"/>
    <property type="evidence" value="ECO:0007669"/>
    <property type="project" value="InterPro"/>
</dbReference>